<dbReference type="GO" id="GO:0006355">
    <property type="term" value="P:regulation of DNA-templated transcription"/>
    <property type="evidence" value="ECO:0007669"/>
    <property type="project" value="TreeGrafter"/>
</dbReference>
<dbReference type="EMBL" id="VSWC01000080">
    <property type="protein sequence ID" value="KAA1092680.1"/>
    <property type="molecule type" value="Genomic_DNA"/>
</dbReference>
<dbReference type="GO" id="GO:0000124">
    <property type="term" value="C:SAGA complex"/>
    <property type="evidence" value="ECO:0007669"/>
    <property type="project" value="TreeGrafter"/>
</dbReference>
<evidence type="ECO:0000313" key="2">
    <source>
        <dbReference type="EMBL" id="KAA1092680.1"/>
    </source>
</evidence>
<sequence length="397" mass="45016">MSSVKTNNPDLDNITLYYGRYSGLLATVDFNATTDSKERELFAELCLTVPVRLSVLLPYLTYLMRPLVIALQAAPDLVSQGLRTLELCVDNLTQEIFTPLMALVIHDVMTSLWKLLKPLPYNPNHAHVALRILGKLGGRNQKVLRPKTIEECQVRWSSKKSHSSSPGSTGNPTDATWRHSLQKEWVWIFGKHHTRVFINGYGQGEREETFSVLLKGLFDATRVPEFSVDAESHLSSLFEHVFITEIWQEPGPNPEQARYSLSLTNTIIDALIDNLTIATDQNHLQAASQFMHRVFQKLFQHAKTTSALKEDILTYTKRTLCRKASSSCYDHSWPRKCAGHQVLSILVNRTETSASWITDFELEIIGALLFLHKDAPSATEKILEAPTDMFWKLLRPN</sequence>
<dbReference type="AlphaFoldDB" id="A0A5B0NX64"/>
<dbReference type="Pfam" id="PF20206">
    <property type="entry name" value="Tra1_ring"/>
    <property type="match status" value="1"/>
</dbReference>
<dbReference type="OrthoDB" id="5570127at2759"/>
<evidence type="ECO:0000313" key="3">
    <source>
        <dbReference type="Proteomes" id="UP000324748"/>
    </source>
</evidence>
<proteinExistence type="predicted"/>
<dbReference type="PANTHER" id="PTHR11139">
    <property type="entry name" value="ATAXIA TELANGIECTASIA MUTATED ATM -RELATED"/>
    <property type="match status" value="1"/>
</dbReference>
<feature type="region of interest" description="Disordered" evidence="1">
    <location>
        <begin position="155"/>
        <end position="175"/>
    </location>
</feature>
<organism evidence="2 3">
    <name type="scientific">Puccinia graminis f. sp. tritici</name>
    <dbReference type="NCBI Taxonomy" id="56615"/>
    <lineage>
        <taxon>Eukaryota</taxon>
        <taxon>Fungi</taxon>
        <taxon>Dikarya</taxon>
        <taxon>Basidiomycota</taxon>
        <taxon>Pucciniomycotina</taxon>
        <taxon>Pucciniomycetes</taxon>
        <taxon>Pucciniales</taxon>
        <taxon>Pucciniaceae</taxon>
        <taxon>Puccinia</taxon>
    </lineage>
</organism>
<dbReference type="PANTHER" id="PTHR11139:SF1">
    <property type="entry name" value="TRANSFORMATION_TRANSCRIPTION DOMAIN-ASSOCIATED PROTEIN"/>
    <property type="match status" value="1"/>
</dbReference>
<dbReference type="Proteomes" id="UP000324748">
    <property type="component" value="Unassembled WGS sequence"/>
</dbReference>
<name>A0A5B0NX64_PUCGR</name>
<comment type="caution">
    <text evidence="2">The sequence shown here is derived from an EMBL/GenBank/DDBJ whole genome shotgun (WGS) entry which is preliminary data.</text>
</comment>
<dbReference type="GO" id="GO:0006281">
    <property type="term" value="P:DNA repair"/>
    <property type="evidence" value="ECO:0007669"/>
    <property type="project" value="TreeGrafter"/>
</dbReference>
<feature type="compositionally biased region" description="Low complexity" evidence="1">
    <location>
        <begin position="163"/>
        <end position="173"/>
    </location>
</feature>
<dbReference type="GO" id="GO:0005634">
    <property type="term" value="C:nucleus"/>
    <property type="evidence" value="ECO:0007669"/>
    <property type="project" value="TreeGrafter"/>
</dbReference>
<reference evidence="2 3" key="1">
    <citation type="submission" date="2019-05" db="EMBL/GenBank/DDBJ databases">
        <title>Emergence of the Ug99 lineage of the wheat stem rust pathogen through somatic hybridization.</title>
        <authorList>
            <person name="Li F."/>
            <person name="Upadhyaya N.M."/>
            <person name="Sperschneider J."/>
            <person name="Matny O."/>
            <person name="Nguyen-Phuc H."/>
            <person name="Mago R."/>
            <person name="Raley C."/>
            <person name="Miller M.E."/>
            <person name="Silverstein K.A.T."/>
            <person name="Henningsen E."/>
            <person name="Hirsch C.D."/>
            <person name="Visser B."/>
            <person name="Pretorius Z.A."/>
            <person name="Steffenson B.J."/>
            <person name="Schwessinger B."/>
            <person name="Dodds P.N."/>
            <person name="Figueroa M."/>
        </authorList>
    </citation>
    <scope>NUCLEOTIDE SEQUENCE [LARGE SCALE GENOMIC DNA]</scope>
    <source>
        <strain evidence="2">21-0</strain>
    </source>
</reference>
<dbReference type="InterPro" id="IPR046805">
    <property type="entry name" value="Tra1_ring"/>
</dbReference>
<protein>
    <submittedName>
        <fullName evidence="2">Uncharacterized protein</fullName>
    </submittedName>
</protein>
<evidence type="ECO:0000256" key="1">
    <source>
        <dbReference type="SAM" id="MobiDB-lite"/>
    </source>
</evidence>
<dbReference type="InterPro" id="IPR046807">
    <property type="entry name" value="Tra1_central"/>
</dbReference>
<accession>A0A5B0NX64</accession>
<dbReference type="InterPro" id="IPR050517">
    <property type="entry name" value="DDR_Repair_Kinase"/>
</dbReference>
<dbReference type="GO" id="GO:0035267">
    <property type="term" value="C:NuA4 histone acetyltransferase complex"/>
    <property type="evidence" value="ECO:0007669"/>
    <property type="project" value="TreeGrafter"/>
</dbReference>
<gene>
    <name evidence="2" type="ORF">PGT21_011120</name>
</gene>
<dbReference type="Pfam" id="PF20175">
    <property type="entry name" value="Tra1_central"/>
    <property type="match status" value="1"/>
</dbReference>
<keyword evidence="3" id="KW-1185">Reference proteome</keyword>